<feature type="binding site" evidence="14">
    <location>
        <position position="129"/>
    </location>
    <ligand>
        <name>substrate</name>
    </ligand>
</feature>
<evidence type="ECO:0000256" key="14">
    <source>
        <dbReference type="PIRSR" id="PIRSR001024-5"/>
    </source>
</evidence>
<evidence type="ECO:0000313" key="18">
    <source>
        <dbReference type="Proteomes" id="UP000601435"/>
    </source>
</evidence>
<evidence type="ECO:0000313" key="17">
    <source>
        <dbReference type="EMBL" id="CAE7843460.1"/>
    </source>
</evidence>
<evidence type="ECO:0000256" key="10">
    <source>
        <dbReference type="ARBA" id="ARBA00023295"/>
    </source>
</evidence>
<dbReference type="GO" id="GO:0005509">
    <property type="term" value="F:calcium ion binding"/>
    <property type="evidence" value="ECO:0007669"/>
    <property type="project" value="InterPro"/>
</dbReference>
<protein>
    <recommendedName>
        <fullName evidence="4">alpha-amylase</fullName>
        <ecNumber evidence="4">3.2.1.1</ecNumber>
    </recommendedName>
</protein>
<feature type="active site" description="Nucleophile" evidence="11">
    <location>
        <position position="325"/>
    </location>
</feature>
<comment type="similarity">
    <text evidence="3">Belongs to the glycosyl hydrolase 13 family.</text>
</comment>
<comment type="catalytic activity">
    <reaction evidence="1">
        <text>Endohydrolysis of (1-&gt;4)-alpha-D-glucosidic linkages in polysaccharides containing three or more (1-&gt;4)-alpha-linked D-glucose units.</text>
        <dbReference type="EC" id="3.2.1.1"/>
    </reaction>
</comment>
<feature type="signal peptide" evidence="15">
    <location>
        <begin position="1"/>
        <end position="19"/>
    </location>
</feature>
<evidence type="ECO:0000256" key="9">
    <source>
        <dbReference type="ARBA" id="ARBA00023277"/>
    </source>
</evidence>
<feature type="chain" id="PRO_5032426167" description="alpha-amylase" evidence="15">
    <location>
        <begin position="20"/>
        <end position="624"/>
    </location>
</feature>
<reference evidence="17" key="1">
    <citation type="submission" date="2021-02" db="EMBL/GenBank/DDBJ databases">
        <authorList>
            <person name="Dougan E. K."/>
            <person name="Rhodes N."/>
            <person name="Thang M."/>
            <person name="Chan C."/>
        </authorList>
    </citation>
    <scope>NUCLEOTIDE SEQUENCE</scope>
</reference>
<keyword evidence="5" id="KW-0479">Metal-binding</keyword>
<keyword evidence="9" id="KW-0119">Carbohydrate metabolism</keyword>
<dbReference type="GO" id="GO:0004556">
    <property type="term" value="F:alpha-amylase activity"/>
    <property type="evidence" value="ECO:0007669"/>
    <property type="project" value="UniProtKB-EC"/>
</dbReference>
<dbReference type="Proteomes" id="UP000601435">
    <property type="component" value="Unassembled WGS sequence"/>
</dbReference>
<evidence type="ECO:0000256" key="12">
    <source>
        <dbReference type="PIRSR" id="PIRSR001024-2"/>
    </source>
</evidence>
<feature type="binding site" evidence="14">
    <location>
        <position position="358"/>
    </location>
    <ligand>
        <name>substrate</name>
    </ligand>
</feature>
<dbReference type="Pfam" id="PF00128">
    <property type="entry name" value="Alpha-amylase"/>
    <property type="match status" value="1"/>
</dbReference>
<dbReference type="GO" id="GO:0005975">
    <property type="term" value="P:carbohydrate metabolic process"/>
    <property type="evidence" value="ECO:0007669"/>
    <property type="project" value="InterPro"/>
</dbReference>
<gene>
    <name evidence="17" type="primary">SWA2</name>
    <name evidence="17" type="ORF">SNEC2469_LOCUS25750</name>
</gene>
<keyword evidence="13" id="KW-1015">Disulfide bond</keyword>
<dbReference type="EMBL" id="CAJNJA010051219">
    <property type="protein sequence ID" value="CAE7843460.1"/>
    <property type="molecule type" value="Genomic_DNA"/>
</dbReference>
<evidence type="ECO:0000256" key="1">
    <source>
        <dbReference type="ARBA" id="ARBA00000548"/>
    </source>
</evidence>
<proteinExistence type="inferred from homology"/>
<feature type="binding site" evidence="14">
    <location>
        <position position="494"/>
    </location>
    <ligand>
        <name>substrate</name>
    </ligand>
</feature>
<keyword evidence="10" id="KW-0326">Glycosidase</keyword>
<dbReference type="SMART" id="SM00642">
    <property type="entry name" value="Aamy"/>
    <property type="match status" value="1"/>
</dbReference>
<feature type="active site" description="Proton donor" evidence="11">
    <location>
        <position position="354"/>
    </location>
</feature>
<feature type="binding site" evidence="14">
    <location>
        <position position="168"/>
    </location>
    <ligand>
        <name>substrate</name>
    </ligand>
</feature>
<evidence type="ECO:0000256" key="6">
    <source>
        <dbReference type="ARBA" id="ARBA00022729"/>
    </source>
</evidence>
<evidence type="ECO:0000256" key="15">
    <source>
        <dbReference type="SAM" id="SignalP"/>
    </source>
</evidence>
<dbReference type="Gene3D" id="3.20.20.80">
    <property type="entry name" value="Glycosidases"/>
    <property type="match status" value="2"/>
</dbReference>
<dbReference type="InterPro" id="IPR006047">
    <property type="entry name" value="GH13_cat_dom"/>
</dbReference>
<comment type="cofactor">
    <cofactor evidence="2">
        <name>Ca(2+)</name>
        <dbReference type="ChEBI" id="CHEBI:29108"/>
    </cofactor>
</comment>
<evidence type="ECO:0000256" key="5">
    <source>
        <dbReference type="ARBA" id="ARBA00022723"/>
    </source>
</evidence>
<dbReference type="PANTHER" id="PTHR10357">
    <property type="entry name" value="ALPHA-AMYLASE FAMILY MEMBER"/>
    <property type="match status" value="1"/>
</dbReference>
<evidence type="ECO:0000256" key="8">
    <source>
        <dbReference type="ARBA" id="ARBA00022837"/>
    </source>
</evidence>
<dbReference type="SUPFAM" id="SSF51445">
    <property type="entry name" value="(Trans)glycosidases"/>
    <property type="match status" value="1"/>
</dbReference>
<sequence length="624" mass="70004">MTRIPVRVAALALLCGLQAQCFEDLHLLQHAAHIVSGSTGVRPFGPSRLSDLAGKSVYLVMTDRFALPKVQGQPACNGRGWCNGTLQGITSQLDYISGMGFDCIWVTPVVKNFYGPASEESGYGYHGYWAEDLYQIDANFGTKEDLKKLIQETHRHGMCFILDIVLNHIRPIHSLEDLRHVKPFNETHHLHLLNISNMSFDEYTGKAERWPYPTQALGPGAACYLHFFSNGTPDGTNNGTFCNNYPSNVYNPQTYYGPLAAGPAALKYCGPGDYICPGYNETVNQEGWFYDLADLNQSVPFVRRSLLHWVHYMVTEFQVDGLRLDTASFMAHDFLQEVQDHLSMLEKPIQVIGEVTTGNMSFHASFQQNDGQRILSGLQNFPLSYAAAPGYCGWPNHALSPTSGFNLTHLAVESERQWKSHAYSNTDLLMNMVSSQDDGPIFGMYRESAGPFSPGTGGCKAHESLVLNAWAWLMFTKGMPAVTWGDEQGNTEYRNSLWQFGWNRSAWQYQLLSKMNAIRRRNRLETASAKVHYGDEHIFVFQRLSGEASAVWIFTNNLHSMHRDQTVVYPVAPPPAPTGMIWKDALFQQPFAVEAGQLKASSLRPLVLTLEYEAMTKDGRPWKI</sequence>
<evidence type="ECO:0000256" key="11">
    <source>
        <dbReference type="PIRSR" id="PIRSR001024-1"/>
    </source>
</evidence>
<dbReference type="EC" id="3.2.1.1" evidence="4"/>
<dbReference type="PANTHER" id="PTHR10357:SF215">
    <property type="entry name" value="ALPHA-AMYLASE 1"/>
    <property type="match status" value="1"/>
</dbReference>
<keyword evidence="18" id="KW-1185">Reference proteome</keyword>
<feature type="disulfide bond" evidence="13">
    <location>
        <begin position="76"/>
        <end position="82"/>
    </location>
</feature>
<dbReference type="InterPro" id="IPR013777">
    <property type="entry name" value="A-amylase-like"/>
</dbReference>
<name>A0A812ZWR0_9DINO</name>
<evidence type="ECO:0000256" key="2">
    <source>
        <dbReference type="ARBA" id="ARBA00001913"/>
    </source>
</evidence>
<feature type="site" description="Transition state stabilizer" evidence="12">
    <location>
        <position position="437"/>
    </location>
</feature>
<evidence type="ECO:0000256" key="3">
    <source>
        <dbReference type="ARBA" id="ARBA00008061"/>
    </source>
</evidence>
<keyword evidence="8" id="KW-0106">Calcium</keyword>
<evidence type="ECO:0000256" key="13">
    <source>
        <dbReference type="PIRSR" id="PIRSR001024-4"/>
    </source>
</evidence>
<dbReference type="InterPro" id="IPR017853">
    <property type="entry name" value="GH"/>
</dbReference>
<dbReference type="PIRSF" id="PIRSF001024">
    <property type="entry name" value="Alph-amyl_fung"/>
    <property type="match status" value="1"/>
</dbReference>
<evidence type="ECO:0000256" key="4">
    <source>
        <dbReference type="ARBA" id="ARBA00012595"/>
    </source>
</evidence>
<accession>A0A812ZWR0</accession>
<dbReference type="OrthoDB" id="1740265at2759"/>
<organism evidence="17 18">
    <name type="scientific">Symbiodinium necroappetens</name>
    <dbReference type="NCBI Taxonomy" id="1628268"/>
    <lineage>
        <taxon>Eukaryota</taxon>
        <taxon>Sar</taxon>
        <taxon>Alveolata</taxon>
        <taxon>Dinophyceae</taxon>
        <taxon>Suessiales</taxon>
        <taxon>Symbiodiniaceae</taxon>
        <taxon>Symbiodinium</taxon>
    </lineage>
</organism>
<evidence type="ECO:0000256" key="7">
    <source>
        <dbReference type="ARBA" id="ARBA00022801"/>
    </source>
</evidence>
<dbReference type="AlphaFoldDB" id="A0A812ZWR0"/>
<keyword evidence="6 15" id="KW-0732">Signal</keyword>
<comment type="caution">
    <text evidence="17">The sequence shown here is derived from an EMBL/GenBank/DDBJ whole genome shotgun (WGS) entry which is preliminary data.</text>
</comment>
<keyword evidence="7" id="KW-0378">Hydrolase</keyword>
<evidence type="ECO:0000259" key="16">
    <source>
        <dbReference type="SMART" id="SM00642"/>
    </source>
</evidence>
<feature type="binding site" evidence="14">
    <location>
        <position position="323"/>
    </location>
    <ligand>
        <name>substrate</name>
    </ligand>
</feature>
<feature type="domain" description="Glycosyl hydrolase family 13 catalytic" evidence="16">
    <location>
        <begin position="59"/>
        <end position="519"/>
    </location>
</feature>
<feature type="binding site" evidence="14">
    <location>
        <position position="437"/>
    </location>
    <ligand>
        <name>substrate</name>
    </ligand>
</feature>